<proteinExistence type="predicted"/>
<dbReference type="Proteomes" id="UP000887579">
    <property type="component" value="Unplaced"/>
</dbReference>
<reference evidence="2" key="1">
    <citation type="submission" date="2022-11" db="UniProtKB">
        <authorList>
            <consortium name="WormBaseParasite"/>
        </authorList>
    </citation>
    <scope>IDENTIFICATION</scope>
</reference>
<name>A0AC34G6C4_9BILA</name>
<protein>
    <submittedName>
        <fullName evidence="2">BTB domain-containing protein</fullName>
    </submittedName>
</protein>
<evidence type="ECO:0000313" key="1">
    <source>
        <dbReference type="Proteomes" id="UP000887579"/>
    </source>
</evidence>
<accession>A0AC34G6C4</accession>
<sequence length="344" mass="39925">MQFLKIIWFIILCLNVVESVENEILKARTKFGFFNVTFTWTVEQLQLNNFGSIYGKRILESPTLHAIDYSDDNEIYTAVIKIEPGFDYHHSTIPSLFDLKAEFNVEPKEKYFAFEIISSNSSFVGERILKTYFENILDDVEITLKVVFSKNETINDASITSLSQKLPYEDEALPLGKELLNMFESDSDALFIIECAGEEISAYKPVMKARSPVFKEQLQNDTDRLRITDFEPKIIKKMVEFCHNDSIEDFEGEETSVFAIAYKYKINSLLSYASKEIAENAKIDNAIARFKFAHFYGYEKLKKWYFNYIIENFSEVAKSGSFKTLDDELYKPILEELINQNKIS</sequence>
<organism evidence="1 2">
    <name type="scientific">Panagrolaimus sp. ES5</name>
    <dbReference type="NCBI Taxonomy" id="591445"/>
    <lineage>
        <taxon>Eukaryota</taxon>
        <taxon>Metazoa</taxon>
        <taxon>Ecdysozoa</taxon>
        <taxon>Nematoda</taxon>
        <taxon>Chromadorea</taxon>
        <taxon>Rhabditida</taxon>
        <taxon>Tylenchina</taxon>
        <taxon>Panagrolaimomorpha</taxon>
        <taxon>Panagrolaimoidea</taxon>
        <taxon>Panagrolaimidae</taxon>
        <taxon>Panagrolaimus</taxon>
    </lineage>
</organism>
<dbReference type="WBParaSite" id="ES5_v2.g25164.t1">
    <property type="protein sequence ID" value="ES5_v2.g25164.t1"/>
    <property type="gene ID" value="ES5_v2.g25164"/>
</dbReference>
<evidence type="ECO:0000313" key="2">
    <source>
        <dbReference type="WBParaSite" id="ES5_v2.g25164.t1"/>
    </source>
</evidence>